<keyword evidence="2" id="KW-1185">Reference proteome</keyword>
<reference evidence="1 2" key="1">
    <citation type="journal article" date="2011" name="PLoS Genet.">
        <title>Genome sequencing and comparative transcriptomics of the model entomopathogenic fungi Metarhizium anisopliae and M. acridum.</title>
        <authorList>
            <person name="Gao Q."/>
            <person name="Jin K."/>
            <person name="Ying S.H."/>
            <person name="Zhang Y."/>
            <person name="Xiao G."/>
            <person name="Shang Y."/>
            <person name="Duan Z."/>
            <person name="Hu X."/>
            <person name="Xie X.Q."/>
            <person name="Zhou G."/>
            <person name="Peng G."/>
            <person name="Luo Z."/>
            <person name="Huang W."/>
            <person name="Wang B."/>
            <person name="Fang W."/>
            <person name="Wang S."/>
            <person name="Zhong Y."/>
            <person name="Ma L.J."/>
            <person name="St Leger R.J."/>
            <person name="Zhao G.P."/>
            <person name="Pei Y."/>
            <person name="Feng M.G."/>
            <person name="Xia Y."/>
            <person name="Wang C."/>
        </authorList>
    </citation>
    <scope>NUCLEOTIDE SEQUENCE [LARGE SCALE GENOMIC DNA]</scope>
    <source>
        <strain evidence="1 2">CQMa 102</strain>
    </source>
</reference>
<dbReference type="EMBL" id="GL698614">
    <property type="protein sequence ID" value="EFY84635.1"/>
    <property type="molecule type" value="Genomic_DNA"/>
</dbReference>
<dbReference type="AlphaFoldDB" id="E9EHJ2"/>
<evidence type="ECO:0000313" key="2">
    <source>
        <dbReference type="Proteomes" id="UP000002499"/>
    </source>
</evidence>
<evidence type="ECO:0000313" key="1">
    <source>
        <dbReference type="EMBL" id="EFY84635.1"/>
    </source>
</evidence>
<organism evidence="2">
    <name type="scientific">Metarhizium acridum (strain CQMa 102)</name>
    <dbReference type="NCBI Taxonomy" id="655827"/>
    <lineage>
        <taxon>Eukaryota</taxon>
        <taxon>Fungi</taxon>
        <taxon>Dikarya</taxon>
        <taxon>Ascomycota</taxon>
        <taxon>Pezizomycotina</taxon>
        <taxon>Sordariomycetes</taxon>
        <taxon>Hypocreomycetidae</taxon>
        <taxon>Hypocreales</taxon>
        <taxon>Clavicipitaceae</taxon>
        <taxon>Metarhizium</taxon>
    </lineage>
</organism>
<dbReference type="InParanoid" id="E9EHJ2"/>
<name>E9EHJ2_METAQ</name>
<protein>
    <submittedName>
        <fullName evidence="1">Uncharacterized protein</fullName>
    </submittedName>
</protein>
<dbReference type="KEGG" id="maw:19253651"/>
<dbReference type="RefSeq" id="XP_007815680.1">
    <property type="nucleotide sequence ID" value="XM_007817489.1"/>
</dbReference>
<dbReference type="Proteomes" id="UP000002499">
    <property type="component" value="Unassembled WGS sequence"/>
</dbReference>
<proteinExistence type="predicted"/>
<gene>
    <name evidence="1" type="ORF">MAC_09340</name>
</gene>
<sequence>MCETTPPVPKVHLETLLRDKTIACDELFRKCLGGSTACEHYIDFQQLQLQCQQAYFNKWAREFEADETGPSSLDYRLQRKPALRDVVAALLGCLIDTLLRRLDISVDGGETDAESLTMKILQEEYYIDENLKILRGIMVPVFET</sequence>
<accession>E9EHJ2</accession>
<dbReference type="OrthoDB" id="20872at2759"/>
<dbReference type="GeneID" id="19253651"/>
<dbReference type="HOGENOM" id="CLU_2073697_0_0_1"/>